<reference evidence="3" key="2">
    <citation type="submission" date="2010-04" db="EMBL/GenBank/DDBJ databases">
        <authorList>
            <person name="Buell R."/>
            <person name="Hamilton J."/>
            <person name="Hostetler J."/>
        </authorList>
    </citation>
    <scope>NUCLEOTIDE SEQUENCE [LARGE SCALE GENOMIC DNA]</scope>
    <source>
        <strain evidence="3">DAOM:BR144</strain>
    </source>
</reference>
<name>K3XB11_GLOUD</name>
<reference evidence="3" key="1">
    <citation type="journal article" date="2010" name="Genome Biol.">
        <title>Genome sequence of the necrotrophic plant pathogen Pythium ultimum reveals original pathogenicity mechanisms and effector repertoire.</title>
        <authorList>
            <person name="Levesque C.A."/>
            <person name="Brouwer H."/>
            <person name="Cano L."/>
            <person name="Hamilton J.P."/>
            <person name="Holt C."/>
            <person name="Huitema E."/>
            <person name="Raffaele S."/>
            <person name="Robideau G.P."/>
            <person name="Thines M."/>
            <person name="Win J."/>
            <person name="Zerillo M.M."/>
            <person name="Beakes G.W."/>
            <person name="Boore J.L."/>
            <person name="Busam D."/>
            <person name="Dumas B."/>
            <person name="Ferriera S."/>
            <person name="Fuerstenberg S.I."/>
            <person name="Gachon C.M."/>
            <person name="Gaulin E."/>
            <person name="Govers F."/>
            <person name="Grenville-Briggs L."/>
            <person name="Horner N."/>
            <person name="Hostetler J."/>
            <person name="Jiang R.H."/>
            <person name="Johnson J."/>
            <person name="Krajaejun T."/>
            <person name="Lin H."/>
            <person name="Meijer H.J."/>
            <person name="Moore B."/>
            <person name="Morris P."/>
            <person name="Phuntmart V."/>
            <person name="Puiu D."/>
            <person name="Shetty J."/>
            <person name="Stajich J.E."/>
            <person name="Tripathy S."/>
            <person name="Wawra S."/>
            <person name="van West P."/>
            <person name="Whitty B.R."/>
            <person name="Coutinho P.M."/>
            <person name="Henrissat B."/>
            <person name="Martin F."/>
            <person name="Thomas P.D."/>
            <person name="Tyler B.M."/>
            <person name="De Vries R.P."/>
            <person name="Kamoun S."/>
            <person name="Yandell M."/>
            <person name="Tisserat N."/>
            <person name="Buell C.R."/>
        </authorList>
    </citation>
    <scope>NUCLEOTIDE SEQUENCE</scope>
    <source>
        <strain evidence="3">DAOM:BR144</strain>
    </source>
</reference>
<proteinExistence type="predicted"/>
<keyword evidence="3" id="KW-1185">Reference proteome</keyword>
<dbReference type="OMA" id="HDLMKEW"/>
<dbReference type="InterPro" id="IPR001849">
    <property type="entry name" value="PH_domain"/>
</dbReference>
<organism evidence="2 3">
    <name type="scientific">Globisporangium ultimum (strain ATCC 200006 / CBS 805.95 / DAOM BR144)</name>
    <name type="common">Pythium ultimum</name>
    <dbReference type="NCBI Taxonomy" id="431595"/>
    <lineage>
        <taxon>Eukaryota</taxon>
        <taxon>Sar</taxon>
        <taxon>Stramenopiles</taxon>
        <taxon>Oomycota</taxon>
        <taxon>Peronosporomycetes</taxon>
        <taxon>Pythiales</taxon>
        <taxon>Pythiaceae</taxon>
        <taxon>Globisporangium</taxon>
    </lineage>
</organism>
<dbReference type="SUPFAM" id="SSF50729">
    <property type="entry name" value="PH domain-like"/>
    <property type="match status" value="1"/>
</dbReference>
<protein>
    <recommendedName>
        <fullName evidence="1">PH domain-containing protein</fullName>
    </recommendedName>
</protein>
<dbReference type="InterPro" id="IPR011993">
    <property type="entry name" value="PH-like_dom_sf"/>
</dbReference>
<dbReference type="Gene3D" id="2.30.29.30">
    <property type="entry name" value="Pleckstrin-homology domain (PH domain)/Phosphotyrosine-binding domain (PTB)"/>
    <property type="match status" value="1"/>
</dbReference>
<dbReference type="HOGENOM" id="CLU_116966_0_0_1"/>
<reference evidence="2" key="3">
    <citation type="submission" date="2015-02" db="UniProtKB">
        <authorList>
            <consortium name="EnsemblProtists"/>
        </authorList>
    </citation>
    <scope>IDENTIFICATION</scope>
    <source>
        <strain evidence="2">DAOM BR144</strain>
    </source>
</reference>
<dbReference type="EMBL" id="GL376565">
    <property type="status" value="NOT_ANNOTATED_CDS"/>
    <property type="molecule type" value="Genomic_DNA"/>
</dbReference>
<dbReference type="InParanoid" id="K3XB11"/>
<dbReference type="eggNOG" id="ENOG502S1V8">
    <property type="taxonomic scope" value="Eukaryota"/>
</dbReference>
<dbReference type="SMART" id="SM00233">
    <property type="entry name" value="PH"/>
    <property type="match status" value="1"/>
</dbReference>
<dbReference type="AlphaFoldDB" id="K3XB11"/>
<dbReference type="Proteomes" id="UP000019132">
    <property type="component" value="Unassembled WGS sequence"/>
</dbReference>
<feature type="domain" description="PH" evidence="1">
    <location>
        <begin position="1"/>
        <end position="114"/>
    </location>
</feature>
<sequence length="199" mass="22483">MYRDGYLIKCGPSAYEVPQLLFCVFGDGKVSYYSDKGGKLVGELHLAGHVTKVKVEKAVPGKLPNRFTISTAEVVRVEGRKMKLADTQILEFAAPSHDLMKEWANSLHLWRRMNWKENVKFFDGSSEMSHAEERANLQLFLKCFQETKARRSIGVSAPIKFKNPLLSMMYSTQTPSLKKFRDKMRKSASDVGEPTAMAA</sequence>
<accession>K3XB11</accession>
<evidence type="ECO:0000313" key="3">
    <source>
        <dbReference type="Proteomes" id="UP000019132"/>
    </source>
</evidence>
<dbReference type="EnsemblProtists" id="PYU1_T014410">
    <property type="protein sequence ID" value="PYU1_T014410"/>
    <property type="gene ID" value="PYU1_G014379"/>
</dbReference>
<evidence type="ECO:0000313" key="2">
    <source>
        <dbReference type="EnsemblProtists" id="PYU1_T014410"/>
    </source>
</evidence>
<dbReference type="CDD" id="cd00821">
    <property type="entry name" value="PH"/>
    <property type="match status" value="1"/>
</dbReference>
<evidence type="ECO:0000259" key="1">
    <source>
        <dbReference type="SMART" id="SM00233"/>
    </source>
</evidence>
<dbReference type="VEuPathDB" id="FungiDB:PYU1_G014379"/>